<sequence>MNFSNIFLFIFSLLFTNLTAQINIEANSSVSGKIFKIDIEEDSKKYYITLKIQDSISSNKDFINEMEKYRTEYFNLQDKSLKSDSIKLIKHRMNILIENNTYYSIFKNEILKNNYKDFDKLIKLFKSESSQFFEKKEENKNRLVVDGTSVKIKLFKDKIIWSQSPSVKSHPEINKLLSSTLDILRDNKILQLDKKNTLGY</sequence>
<feature type="chain" id="PRO_5035239665" evidence="1">
    <location>
        <begin position="21"/>
        <end position="200"/>
    </location>
</feature>
<dbReference type="EMBL" id="JADGIK010000023">
    <property type="protein sequence ID" value="MBF0598422.1"/>
    <property type="molecule type" value="Genomic_DNA"/>
</dbReference>
<keyword evidence="1" id="KW-0732">Signal</keyword>
<evidence type="ECO:0000313" key="2">
    <source>
        <dbReference type="EMBL" id="MBF0598422.1"/>
    </source>
</evidence>
<accession>A0A8J7FV78</accession>
<dbReference type="RefSeq" id="WP_194184006.1">
    <property type="nucleotide sequence ID" value="NZ_JADGIK010000023.1"/>
</dbReference>
<name>A0A8J7FV78_9FLAO</name>
<dbReference type="Proteomes" id="UP000608754">
    <property type="component" value="Unassembled WGS sequence"/>
</dbReference>
<protein>
    <submittedName>
        <fullName evidence="2">Uncharacterized protein</fullName>
    </submittedName>
</protein>
<proteinExistence type="predicted"/>
<evidence type="ECO:0000313" key="3">
    <source>
        <dbReference type="Proteomes" id="UP000608754"/>
    </source>
</evidence>
<gene>
    <name evidence="2" type="ORF">IM532_13405</name>
</gene>
<reference evidence="2" key="1">
    <citation type="submission" date="2020-10" db="EMBL/GenBank/DDBJ databases">
        <authorList>
            <person name="Lu T."/>
            <person name="Wang Q."/>
            <person name="Han X."/>
        </authorList>
    </citation>
    <scope>NUCLEOTIDE SEQUENCE</scope>
    <source>
        <strain evidence="2">WQ 117</strain>
    </source>
</reference>
<dbReference type="AlphaFoldDB" id="A0A8J7FV78"/>
<keyword evidence="3" id="KW-1185">Reference proteome</keyword>
<comment type="caution">
    <text evidence="2">The sequence shown here is derived from an EMBL/GenBank/DDBJ whole genome shotgun (WGS) entry which is preliminary data.</text>
</comment>
<feature type="signal peptide" evidence="1">
    <location>
        <begin position="1"/>
        <end position="20"/>
    </location>
</feature>
<evidence type="ECO:0000256" key="1">
    <source>
        <dbReference type="SAM" id="SignalP"/>
    </source>
</evidence>
<organism evidence="2 3">
    <name type="scientific">Faecalibacter rhinopitheci</name>
    <dbReference type="NCBI Taxonomy" id="2779678"/>
    <lineage>
        <taxon>Bacteria</taxon>
        <taxon>Pseudomonadati</taxon>
        <taxon>Bacteroidota</taxon>
        <taxon>Flavobacteriia</taxon>
        <taxon>Flavobacteriales</taxon>
        <taxon>Weeksellaceae</taxon>
        <taxon>Faecalibacter</taxon>
    </lineage>
</organism>